<sequence length="184" mass="20601">MKFRYPEVGICGLSCRLCPRYHTEGASRCGGCKSEIRVSAGCPFITCAVKRKGIEFCWDCAESESCARWAEHRAFGRQRDTFTCYASLDGNIALIKRAGLDLFIEEQCAREELLDEMLAHFNEGRSKTYYCIAATVLDLSELRSALEDARRSAGDLDVRERSKTLHALLDAAASRCSIKLALRK</sequence>
<dbReference type="OrthoDB" id="5419848at2"/>
<evidence type="ECO:0000313" key="2">
    <source>
        <dbReference type="Proteomes" id="UP000065807"/>
    </source>
</evidence>
<name>A0A0K2SJ06_LIMPI</name>
<evidence type="ECO:0008006" key="3">
    <source>
        <dbReference type="Google" id="ProtNLM"/>
    </source>
</evidence>
<accession>A0A0K2SJ06</accession>
<organism evidence="1 2">
    <name type="scientific">Limnochorda pilosa</name>
    <dbReference type="NCBI Taxonomy" id="1555112"/>
    <lineage>
        <taxon>Bacteria</taxon>
        <taxon>Bacillati</taxon>
        <taxon>Bacillota</taxon>
        <taxon>Limnochordia</taxon>
        <taxon>Limnochordales</taxon>
        <taxon>Limnochordaceae</taxon>
        <taxon>Limnochorda</taxon>
    </lineage>
</organism>
<protein>
    <recommendedName>
        <fullName evidence="3">DUF3795 domain-containing protein</fullName>
    </recommendedName>
</protein>
<dbReference type="KEGG" id="lpil:LIP_0957"/>
<evidence type="ECO:0000313" key="1">
    <source>
        <dbReference type="EMBL" id="BAS26814.1"/>
    </source>
</evidence>
<proteinExistence type="predicted"/>
<dbReference type="SUPFAM" id="SSF57850">
    <property type="entry name" value="RING/U-box"/>
    <property type="match status" value="1"/>
</dbReference>
<reference evidence="2" key="2">
    <citation type="journal article" date="2016" name="Int. J. Syst. Evol. Microbiol.">
        <title>Complete genome sequence and cell structure of Limnochorda pilosa, a Gram-negative spore-former within the phylum Firmicutes.</title>
        <authorList>
            <person name="Watanabe M."/>
            <person name="Kojima H."/>
            <person name="Fukui M."/>
        </authorList>
    </citation>
    <scope>NUCLEOTIDE SEQUENCE [LARGE SCALE GENOMIC DNA]</scope>
    <source>
        <strain evidence="2">HC45</strain>
    </source>
</reference>
<dbReference type="AlphaFoldDB" id="A0A0K2SJ06"/>
<dbReference type="Proteomes" id="UP000065807">
    <property type="component" value="Chromosome"/>
</dbReference>
<dbReference type="EMBL" id="AP014924">
    <property type="protein sequence ID" value="BAS26814.1"/>
    <property type="molecule type" value="Genomic_DNA"/>
</dbReference>
<dbReference type="RefSeq" id="WP_068134888.1">
    <property type="nucleotide sequence ID" value="NZ_AP014924.1"/>
</dbReference>
<reference evidence="2" key="1">
    <citation type="submission" date="2015-07" db="EMBL/GenBank/DDBJ databases">
        <title>Complete genome sequence and phylogenetic analysis of Limnochorda pilosa.</title>
        <authorList>
            <person name="Watanabe M."/>
            <person name="Kojima H."/>
            <person name="Fukui M."/>
        </authorList>
    </citation>
    <scope>NUCLEOTIDE SEQUENCE [LARGE SCALE GENOMIC DNA]</scope>
    <source>
        <strain evidence="2">HC45</strain>
    </source>
</reference>
<gene>
    <name evidence="1" type="ORF">LIP_0957</name>
</gene>
<keyword evidence="2" id="KW-1185">Reference proteome</keyword>